<proteinExistence type="predicted"/>
<sequence length="57" mass="6228">MELSNDEPLADAHNALLPPDAFHLPVGRPVTHKIYRDAAHPSRLLLPFTTGGAQETQ</sequence>
<comment type="caution">
    <text evidence="1">The sequence shown here is derived from an EMBL/GenBank/DDBJ whole genome shotgun (WGS) entry which is preliminary data.</text>
</comment>
<dbReference type="Proteomes" id="UP001183881">
    <property type="component" value="Unassembled WGS sequence"/>
</dbReference>
<accession>A0ABU2Q088</accession>
<organism evidence="1 2">
    <name type="scientific">Streptomyces edwardsiae</name>
    <dbReference type="NCBI Taxonomy" id="3075527"/>
    <lineage>
        <taxon>Bacteria</taxon>
        <taxon>Bacillati</taxon>
        <taxon>Actinomycetota</taxon>
        <taxon>Actinomycetes</taxon>
        <taxon>Kitasatosporales</taxon>
        <taxon>Streptomycetaceae</taxon>
        <taxon>Streptomyces</taxon>
    </lineage>
</organism>
<gene>
    <name evidence="1" type="ORF">RM705_22670</name>
</gene>
<name>A0ABU2Q088_9ACTN</name>
<evidence type="ECO:0000313" key="1">
    <source>
        <dbReference type="EMBL" id="MDT0397471.1"/>
    </source>
</evidence>
<evidence type="ECO:0000313" key="2">
    <source>
        <dbReference type="Proteomes" id="UP001183881"/>
    </source>
</evidence>
<reference evidence="2" key="1">
    <citation type="submission" date="2023-07" db="EMBL/GenBank/DDBJ databases">
        <title>30 novel species of actinomycetes from the DSMZ collection.</title>
        <authorList>
            <person name="Nouioui I."/>
        </authorList>
    </citation>
    <scope>NUCLEOTIDE SEQUENCE [LARGE SCALE GENOMIC DNA]</scope>
    <source>
        <strain evidence="2">DSM 41636</strain>
    </source>
</reference>
<keyword evidence="2" id="KW-1185">Reference proteome</keyword>
<protein>
    <submittedName>
        <fullName evidence="1">Uncharacterized protein</fullName>
    </submittedName>
</protein>
<dbReference type="EMBL" id="JAVRFA010000033">
    <property type="protein sequence ID" value="MDT0397471.1"/>
    <property type="molecule type" value="Genomic_DNA"/>
</dbReference>
<dbReference type="RefSeq" id="WP_311646296.1">
    <property type="nucleotide sequence ID" value="NZ_JAVRFA010000033.1"/>
</dbReference>